<accession>A0A1P8Q1H2</accession>
<dbReference type="Proteomes" id="UP000187499">
    <property type="component" value="Chromosome"/>
</dbReference>
<dbReference type="AlphaFoldDB" id="A0A1P8Q1H2"/>
<dbReference type="Pfam" id="PF05015">
    <property type="entry name" value="HigB-like_toxin"/>
    <property type="match status" value="1"/>
</dbReference>
<proteinExistence type="predicted"/>
<dbReference type="Gene3D" id="3.30.2310.20">
    <property type="entry name" value="RelE-like"/>
    <property type="match status" value="1"/>
</dbReference>
<dbReference type="KEGG" id="lalw:BTM29_03760"/>
<dbReference type="STRING" id="1847728.BTM29_03760"/>
<protein>
    <recommendedName>
        <fullName evidence="3">Addiction module toxin RelE</fullName>
    </recommendedName>
</protein>
<name>A0A1P8Q1H2_9LACO</name>
<dbReference type="SUPFAM" id="SSF143011">
    <property type="entry name" value="RelE-like"/>
    <property type="match status" value="1"/>
</dbReference>
<keyword evidence="2" id="KW-1185">Reference proteome</keyword>
<evidence type="ECO:0000313" key="1">
    <source>
        <dbReference type="EMBL" id="APX71723.1"/>
    </source>
</evidence>
<evidence type="ECO:0000313" key="2">
    <source>
        <dbReference type="Proteomes" id="UP000187499"/>
    </source>
</evidence>
<gene>
    <name evidence="1" type="ORF">BTM29_03760</name>
</gene>
<dbReference type="InterPro" id="IPR035093">
    <property type="entry name" value="RelE/ParE_toxin_dom_sf"/>
</dbReference>
<evidence type="ECO:0008006" key="3">
    <source>
        <dbReference type="Google" id="ProtNLM"/>
    </source>
</evidence>
<dbReference type="InterPro" id="IPR007711">
    <property type="entry name" value="HigB-1"/>
</dbReference>
<reference evidence="2" key="1">
    <citation type="submission" date="2016-12" db="EMBL/GenBank/DDBJ databases">
        <authorList>
            <person name="Jung M.Y."/>
            <person name="Lee S.H."/>
        </authorList>
    </citation>
    <scope>NUCLEOTIDE SEQUENCE [LARGE SCALE GENOMIC DNA]</scope>
    <source>
        <strain evidence="2">WiKim39</strain>
    </source>
</reference>
<organism evidence="1 2">
    <name type="scientific">Companilactobacillus allii</name>
    <dbReference type="NCBI Taxonomy" id="1847728"/>
    <lineage>
        <taxon>Bacteria</taxon>
        <taxon>Bacillati</taxon>
        <taxon>Bacillota</taxon>
        <taxon>Bacilli</taxon>
        <taxon>Lactobacillales</taxon>
        <taxon>Lactobacillaceae</taxon>
        <taxon>Companilactobacillus</taxon>
    </lineage>
</organism>
<sequence length="112" mass="13113">MQIEYKNGKVKKQCCSLKEARKAFSDKIAKKLIKLVNFIESSDNLESIINNPVYHFHKLKGNMDGFYAMDIDGRSKSYRLIVTFDDYNVDQVFNDSILIVQIRIEEVSKHYE</sequence>
<dbReference type="EMBL" id="CP019323">
    <property type="protein sequence ID" value="APX71723.1"/>
    <property type="molecule type" value="Genomic_DNA"/>
</dbReference>
<dbReference type="OrthoDB" id="9801026at2"/>
<dbReference type="RefSeq" id="WP_076614227.1">
    <property type="nucleotide sequence ID" value="NZ_CP019323.1"/>
</dbReference>